<dbReference type="UniPathway" id="UPA00554">
    <property type="reaction ID" value="UER00611"/>
</dbReference>
<evidence type="ECO:0000256" key="7">
    <source>
        <dbReference type="HAMAP-Rule" id="MF_00488"/>
    </source>
</evidence>
<dbReference type="InterPro" id="IPR015955">
    <property type="entry name" value="Lactate_DH/Glyco_Ohase_4_C"/>
</dbReference>
<dbReference type="GO" id="GO:0004459">
    <property type="term" value="F:L-lactate dehydrogenase (NAD+) activity"/>
    <property type="evidence" value="ECO:0007669"/>
    <property type="project" value="UniProtKB-UniRule"/>
</dbReference>
<evidence type="ECO:0000313" key="13">
    <source>
        <dbReference type="Proteomes" id="UP000198619"/>
    </source>
</evidence>
<comment type="activity regulation">
    <text evidence="7">Allosterically activated by fructose 1,6-bisphosphate (FBP).</text>
</comment>
<evidence type="ECO:0000256" key="8">
    <source>
        <dbReference type="PIRSR" id="PIRSR000102-1"/>
    </source>
</evidence>
<dbReference type="SUPFAM" id="SSF51735">
    <property type="entry name" value="NAD(P)-binding Rossmann-fold domains"/>
    <property type="match status" value="1"/>
</dbReference>
<feature type="binding site" evidence="7">
    <location>
        <position position="228"/>
    </location>
    <ligand>
        <name>substrate</name>
    </ligand>
</feature>
<keyword evidence="13" id="KW-1185">Reference proteome</keyword>
<dbReference type="GO" id="GO:0006089">
    <property type="term" value="P:lactate metabolic process"/>
    <property type="evidence" value="ECO:0007669"/>
    <property type="project" value="TreeGrafter"/>
</dbReference>
<dbReference type="PIRSF" id="PIRSF000102">
    <property type="entry name" value="Lac_mal_DH"/>
    <property type="match status" value="1"/>
</dbReference>
<dbReference type="NCBIfam" id="NF000824">
    <property type="entry name" value="PRK00066.1"/>
    <property type="match status" value="1"/>
</dbReference>
<feature type="binding site" evidence="7">
    <location>
        <position position="99"/>
    </location>
    <ligand>
        <name>NAD(+)</name>
        <dbReference type="ChEBI" id="CHEBI:57540"/>
    </ligand>
</feature>
<dbReference type="EC" id="1.1.1.27" evidence="3 7"/>
<evidence type="ECO:0000256" key="9">
    <source>
        <dbReference type="PIRSR" id="PIRSR000102-3"/>
    </source>
</evidence>
<dbReference type="RefSeq" id="WP_090040058.1">
    <property type="nucleotide sequence ID" value="NZ_FOKI01000008.1"/>
</dbReference>
<feature type="binding site" evidence="7">
    <location>
        <begin position="118"/>
        <end position="121"/>
    </location>
    <ligand>
        <name>substrate</name>
    </ligand>
</feature>
<feature type="binding site" evidence="7">
    <location>
        <begin position="146"/>
        <end position="149"/>
    </location>
    <ligand>
        <name>substrate</name>
    </ligand>
</feature>
<dbReference type="CDD" id="cd05292">
    <property type="entry name" value="LDH_2"/>
    <property type="match status" value="1"/>
</dbReference>
<evidence type="ECO:0000256" key="6">
    <source>
        <dbReference type="ARBA" id="ARBA00049258"/>
    </source>
</evidence>
<keyword evidence="5 7" id="KW-0520">NAD</keyword>
<comment type="catalytic activity">
    <reaction evidence="6 7">
        <text>(S)-lactate + NAD(+) = pyruvate + NADH + H(+)</text>
        <dbReference type="Rhea" id="RHEA:23444"/>
        <dbReference type="ChEBI" id="CHEBI:15361"/>
        <dbReference type="ChEBI" id="CHEBI:15378"/>
        <dbReference type="ChEBI" id="CHEBI:16651"/>
        <dbReference type="ChEBI" id="CHEBI:57540"/>
        <dbReference type="ChEBI" id="CHEBI:57945"/>
        <dbReference type="EC" id="1.1.1.27"/>
    </reaction>
</comment>
<dbReference type="PANTHER" id="PTHR43128:SF16">
    <property type="entry name" value="L-LACTATE DEHYDROGENASE"/>
    <property type="match status" value="1"/>
</dbReference>
<feature type="binding site" evidence="7">
    <location>
        <position position="151"/>
    </location>
    <ligand>
        <name>beta-D-fructose 1,6-bisphosphate</name>
        <dbReference type="ChEBI" id="CHEBI:32966"/>
        <note>allosteric activator</note>
    </ligand>
</feature>
<feature type="domain" description="Lactate/malate dehydrogenase C-terminal" evidence="11">
    <location>
        <begin position="143"/>
        <end position="308"/>
    </location>
</feature>
<evidence type="ECO:0000256" key="5">
    <source>
        <dbReference type="ARBA" id="ARBA00023027"/>
    </source>
</evidence>
<keyword evidence="7" id="KW-0597">Phosphoprotein</keyword>
<gene>
    <name evidence="7" type="primary">ldh</name>
    <name evidence="12" type="ORF">SAMN04488528_1008105</name>
</gene>
<keyword evidence="7" id="KW-0963">Cytoplasm</keyword>
<feature type="binding site" evidence="7">
    <location>
        <position position="166"/>
    </location>
    <ligand>
        <name>beta-D-fructose 1,6-bisphosphate</name>
        <dbReference type="ChEBI" id="CHEBI:32966"/>
        <note>allosteric activator</note>
    </ligand>
</feature>
<dbReference type="GO" id="GO:0005737">
    <property type="term" value="C:cytoplasm"/>
    <property type="evidence" value="ECO:0007669"/>
    <property type="project" value="UniProtKB-SubCell"/>
</dbReference>
<proteinExistence type="inferred from homology"/>
<organism evidence="12 13">
    <name type="scientific">Clostridium frigidicarnis</name>
    <dbReference type="NCBI Taxonomy" id="84698"/>
    <lineage>
        <taxon>Bacteria</taxon>
        <taxon>Bacillati</taxon>
        <taxon>Bacillota</taxon>
        <taxon>Clostridia</taxon>
        <taxon>Eubacteriales</taxon>
        <taxon>Clostridiaceae</taxon>
        <taxon>Clostridium</taxon>
    </lineage>
</organism>
<comment type="similarity">
    <text evidence="2 7">Belongs to the LDH/MDH superfamily. LDH family.</text>
</comment>
<comment type="function">
    <text evidence="7">Catalyzes the conversion of lactate to pyruvate.</text>
</comment>
<dbReference type="OrthoDB" id="9802969at2"/>
<dbReference type="HAMAP" id="MF_00488">
    <property type="entry name" value="Lactate_dehydrog"/>
    <property type="match status" value="1"/>
</dbReference>
<dbReference type="NCBIfam" id="TIGR01771">
    <property type="entry name" value="L-LDH-NAD"/>
    <property type="match status" value="1"/>
</dbReference>
<comment type="subcellular location">
    <subcellularLocation>
        <location evidence="7">Cytoplasm</location>
    </subcellularLocation>
</comment>
<dbReference type="EMBL" id="FOKI01000008">
    <property type="protein sequence ID" value="SFB00149.1"/>
    <property type="molecule type" value="Genomic_DNA"/>
</dbReference>
<feature type="binding site" evidence="7">
    <location>
        <position position="38"/>
    </location>
    <ligand>
        <name>NAD(+)</name>
        <dbReference type="ChEBI" id="CHEBI:57540"/>
    </ligand>
</feature>
<dbReference type="InterPro" id="IPR036291">
    <property type="entry name" value="NAD(P)-bd_dom_sf"/>
</dbReference>
<dbReference type="SUPFAM" id="SSF56327">
    <property type="entry name" value="LDH C-terminal domain-like"/>
    <property type="match status" value="1"/>
</dbReference>
<feature type="modified residue" description="Phosphotyrosine" evidence="7">
    <location>
        <position position="219"/>
    </location>
</feature>
<evidence type="ECO:0000256" key="3">
    <source>
        <dbReference type="ARBA" id="ARBA00012967"/>
    </source>
</evidence>
<dbReference type="Proteomes" id="UP000198619">
    <property type="component" value="Unassembled WGS sequence"/>
</dbReference>
<dbReference type="InterPro" id="IPR001236">
    <property type="entry name" value="Lactate/malate_DH_N"/>
</dbReference>
<feature type="binding site" evidence="7">
    <location>
        <begin position="77"/>
        <end position="78"/>
    </location>
    <ligand>
        <name>NAD(+)</name>
        <dbReference type="ChEBI" id="CHEBI:57540"/>
    </ligand>
</feature>
<dbReference type="Pfam" id="PF02866">
    <property type="entry name" value="Ldh_1_C"/>
    <property type="match status" value="1"/>
</dbReference>
<accession>A0A1I0XGD6</accession>
<sequence length="312" mass="34123">MRKISIIGAGAVGATTAFALLQKGISSQIVLNDVNQEKAMGEVLDLMHGSSLLKPVDVILGTLQDTKDSDIIIITAGATQKPGETRLDLISKNYQIFKSFVPELAKQSPNAIFLVVANPVDVLSYITYKLSGFPKERVIGSGTVLDTARLRTLLGKYMGIDGRNIHSYIIGEHGDSELATWSSTRVSNLPINEFAKQMDLPWDKGLEDIIEKDVKNAGYEVLNKKGATYYAVAIAVTRICEAIARNEKSILTVSSYVENMYGVDDVYIGVPAIISENGVEKLLEIDLEEEEKLKLKNSVDVLKGVLKSINFK</sequence>
<evidence type="ECO:0000256" key="4">
    <source>
        <dbReference type="ARBA" id="ARBA00023002"/>
    </source>
</evidence>
<feature type="binding site" evidence="7">
    <location>
        <position position="12"/>
    </location>
    <ligand>
        <name>NAD(+)</name>
        <dbReference type="ChEBI" id="CHEBI:57540"/>
    </ligand>
</feature>
<reference evidence="12 13" key="1">
    <citation type="submission" date="2016-10" db="EMBL/GenBank/DDBJ databases">
        <authorList>
            <person name="de Groot N.N."/>
        </authorList>
    </citation>
    <scope>NUCLEOTIDE SEQUENCE [LARGE SCALE GENOMIC DNA]</scope>
    <source>
        <strain evidence="12 13">DSM 12271</strain>
    </source>
</reference>
<dbReference type="Pfam" id="PF00056">
    <property type="entry name" value="Ldh_1_N"/>
    <property type="match status" value="1"/>
</dbReference>
<dbReference type="GO" id="GO:0006096">
    <property type="term" value="P:glycolytic process"/>
    <property type="evidence" value="ECO:0007669"/>
    <property type="project" value="UniProtKB-UniRule"/>
</dbReference>
<dbReference type="PROSITE" id="PS00064">
    <property type="entry name" value="L_LDH"/>
    <property type="match status" value="1"/>
</dbReference>
<comment type="subunit">
    <text evidence="7">Homotetramer.</text>
</comment>
<dbReference type="Gene3D" id="3.40.50.720">
    <property type="entry name" value="NAD(P)-binding Rossmann-like Domain"/>
    <property type="match status" value="1"/>
</dbReference>
<keyword evidence="4 7" id="KW-0560">Oxidoreductase</keyword>
<feature type="binding site" evidence="9">
    <location>
        <position position="93"/>
    </location>
    <ligand>
        <name>NAD(+)</name>
        <dbReference type="ChEBI" id="CHEBI:57540"/>
    </ligand>
</feature>
<evidence type="ECO:0000313" key="12">
    <source>
        <dbReference type="EMBL" id="SFB00149.1"/>
    </source>
</evidence>
<feature type="binding site" evidence="7 9">
    <location>
        <begin position="116"/>
        <end position="118"/>
    </location>
    <ligand>
        <name>NAD(+)</name>
        <dbReference type="ChEBI" id="CHEBI:57540"/>
    </ligand>
</feature>
<feature type="binding site" evidence="7">
    <location>
        <position position="80"/>
    </location>
    <ligand>
        <name>substrate</name>
    </ligand>
</feature>
<feature type="binding site" evidence="7">
    <location>
        <position position="86"/>
    </location>
    <ligand>
        <name>substrate</name>
    </ligand>
</feature>
<dbReference type="InterPro" id="IPR011304">
    <property type="entry name" value="L-lactate_DH"/>
</dbReference>
<dbReference type="InterPro" id="IPR022383">
    <property type="entry name" value="Lactate/malate_DH_C"/>
</dbReference>
<dbReference type="Gene3D" id="3.90.110.10">
    <property type="entry name" value="Lactate dehydrogenase/glycoside hydrolase, family 4, C-terminal"/>
    <property type="match status" value="1"/>
</dbReference>
<feature type="binding site" evidence="9">
    <location>
        <begin position="8"/>
        <end position="13"/>
    </location>
    <ligand>
        <name>NAD(+)</name>
        <dbReference type="ChEBI" id="CHEBI:57540"/>
    </ligand>
</feature>
<dbReference type="NCBIfam" id="NF004863">
    <property type="entry name" value="PRK06223.1"/>
    <property type="match status" value="1"/>
</dbReference>
<protein>
    <recommendedName>
        <fullName evidence="3 7">L-lactate dehydrogenase</fullName>
        <shortName evidence="7">L-LDH</shortName>
        <ecNumber evidence="3 7">1.1.1.27</ecNumber>
    </recommendedName>
</protein>
<dbReference type="AlphaFoldDB" id="A0A1I0XGD6"/>
<dbReference type="InterPro" id="IPR001557">
    <property type="entry name" value="L-lactate/malate_DH"/>
</dbReference>
<keyword evidence="7" id="KW-0021">Allosteric enzyme</keyword>
<comment type="pathway">
    <text evidence="1 7">Fermentation; pyruvate fermentation to lactate; (S)-lactate from pyruvate: step 1/1.</text>
</comment>
<dbReference type="FunFam" id="3.40.50.720:FF:000018">
    <property type="entry name" value="Malate dehydrogenase"/>
    <property type="match status" value="1"/>
</dbReference>
<comment type="caution">
    <text evidence="7">Lacks conserved residue(s) required for the propagation of feature annotation.</text>
</comment>
<dbReference type="STRING" id="84698.SAMN04488528_1008105"/>
<feature type="binding site" evidence="7 9">
    <location>
        <position position="33"/>
    </location>
    <ligand>
        <name>NAD(+)</name>
        <dbReference type="ChEBI" id="CHEBI:57540"/>
    </ligand>
</feature>
<name>A0A1I0XGD6_9CLOT</name>
<dbReference type="InterPro" id="IPR018177">
    <property type="entry name" value="L-lactate_DH_AS"/>
</dbReference>
<evidence type="ECO:0000256" key="1">
    <source>
        <dbReference type="ARBA" id="ARBA00004843"/>
    </source>
</evidence>
<evidence type="ECO:0000259" key="10">
    <source>
        <dbReference type="Pfam" id="PF00056"/>
    </source>
</evidence>
<evidence type="ECO:0000256" key="2">
    <source>
        <dbReference type="ARBA" id="ARBA00006054"/>
    </source>
</evidence>
<dbReference type="PANTHER" id="PTHR43128">
    <property type="entry name" value="L-2-HYDROXYCARBOXYLATE DEHYDROGENASE (NAD(P)(+))"/>
    <property type="match status" value="1"/>
</dbReference>
<dbReference type="PRINTS" id="PR00086">
    <property type="entry name" value="LLDHDRGNASE"/>
</dbReference>
<evidence type="ECO:0000259" key="11">
    <source>
        <dbReference type="Pfam" id="PF02866"/>
    </source>
</evidence>
<feature type="domain" description="Lactate/malate dehydrogenase N-terminal" evidence="10">
    <location>
        <begin position="3"/>
        <end position="140"/>
    </location>
</feature>
<feature type="active site" description="Proton acceptor" evidence="7 8">
    <location>
        <position position="173"/>
    </location>
</feature>
<feature type="binding site" evidence="7">
    <location>
        <position position="141"/>
    </location>
    <ligand>
        <name>NAD(+)</name>
        <dbReference type="ChEBI" id="CHEBI:57540"/>
    </ligand>
</feature>